<keyword evidence="3" id="KW-1185">Reference proteome</keyword>
<dbReference type="AlphaFoldDB" id="A0A7T8KDL3"/>
<evidence type="ECO:0000313" key="2">
    <source>
        <dbReference type="EMBL" id="QQP53906.1"/>
    </source>
</evidence>
<feature type="compositionally biased region" description="Basic residues" evidence="1">
    <location>
        <begin position="53"/>
        <end position="66"/>
    </location>
</feature>
<gene>
    <name evidence="2" type="ORF">FKW44_006547</name>
</gene>
<proteinExistence type="predicted"/>
<evidence type="ECO:0000256" key="1">
    <source>
        <dbReference type="SAM" id="MobiDB-lite"/>
    </source>
</evidence>
<protein>
    <submittedName>
        <fullName evidence="2">Uncharacterized protein</fullName>
    </submittedName>
</protein>
<dbReference type="Proteomes" id="UP000595437">
    <property type="component" value="Chromosome 4"/>
</dbReference>
<organism evidence="2 3">
    <name type="scientific">Caligus rogercresseyi</name>
    <name type="common">Sea louse</name>
    <dbReference type="NCBI Taxonomy" id="217165"/>
    <lineage>
        <taxon>Eukaryota</taxon>
        <taxon>Metazoa</taxon>
        <taxon>Ecdysozoa</taxon>
        <taxon>Arthropoda</taxon>
        <taxon>Crustacea</taxon>
        <taxon>Multicrustacea</taxon>
        <taxon>Hexanauplia</taxon>
        <taxon>Copepoda</taxon>
        <taxon>Siphonostomatoida</taxon>
        <taxon>Caligidae</taxon>
        <taxon>Caligus</taxon>
    </lineage>
</organism>
<evidence type="ECO:0000313" key="3">
    <source>
        <dbReference type="Proteomes" id="UP000595437"/>
    </source>
</evidence>
<feature type="region of interest" description="Disordered" evidence="1">
    <location>
        <begin position="47"/>
        <end position="66"/>
    </location>
</feature>
<feature type="compositionally biased region" description="Basic residues" evidence="1">
    <location>
        <begin position="1"/>
        <end position="12"/>
    </location>
</feature>
<reference evidence="3" key="1">
    <citation type="submission" date="2021-01" db="EMBL/GenBank/DDBJ databases">
        <title>Caligus Genome Assembly.</title>
        <authorList>
            <person name="Gallardo-Escarate C."/>
        </authorList>
    </citation>
    <scope>NUCLEOTIDE SEQUENCE [LARGE SCALE GENOMIC DNA]</scope>
</reference>
<name>A0A7T8KDL3_CALRO</name>
<dbReference type="EMBL" id="CP045893">
    <property type="protein sequence ID" value="QQP53906.1"/>
    <property type="molecule type" value="Genomic_DNA"/>
</dbReference>
<accession>A0A7T8KDL3</accession>
<feature type="region of interest" description="Disordered" evidence="1">
    <location>
        <begin position="1"/>
        <end position="27"/>
    </location>
</feature>
<sequence length="66" mass="7642">MGKNSPQKKKTPVRSETALMHTRSTGHPSLGMIQILLRSQWRISKTCEPTSKQKSRPKWLLKRRIS</sequence>